<reference evidence="8 9" key="1">
    <citation type="journal article" date="2019" name="Nat. Med.">
        <title>A library of human gut bacterial isolates paired with longitudinal multiomics data enables mechanistic microbiome research.</title>
        <authorList>
            <person name="Poyet M."/>
            <person name="Groussin M."/>
            <person name="Gibbons S.M."/>
            <person name="Avila-Pacheco J."/>
            <person name="Jiang X."/>
            <person name="Kearney S.M."/>
            <person name="Perrotta A.R."/>
            <person name="Berdy B."/>
            <person name="Zhao S."/>
            <person name="Lieberman T.D."/>
            <person name="Swanson P.K."/>
            <person name="Smith M."/>
            <person name="Roesemann S."/>
            <person name="Alexander J.E."/>
            <person name="Rich S.A."/>
            <person name="Livny J."/>
            <person name="Vlamakis H."/>
            <person name="Clish C."/>
            <person name="Bullock K."/>
            <person name="Deik A."/>
            <person name="Scott J."/>
            <person name="Pierce K.A."/>
            <person name="Xavier R.J."/>
            <person name="Alm E.J."/>
        </authorList>
    </citation>
    <scope>NUCLEOTIDE SEQUENCE [LARGE SCALE GENOMIC DNA]</scope>
    <source>
        <strain evidence="6 9">BIOML-A13</strain>
        <strain evidence="7 8">BIOML-A3</strain>
    </source>
</reference>
<keyword evidence="5" id="KW-0119">Carbohydrate metabolism</keyword>
<keyword evidence="8" id="KW-1185">Reference proteome</keyword>
<dbReference type="GO" id="GO:0016787">
    <property type="term" value="F:hydrolase activity"/>
    <property type="evidence" value="ECO:0007669"/>
    <property type="project" value="UniProtKB-KW"/>
</dbReference>
<accession>A0A7X3BUX8</accession>
<evidence type="ECO:0000256" key="1">
    <source>
        <dbReference type="ARBA" id="ARBA00001946"/>
    </source>
</evidence>
<dbReference type="PANTHER" id="PTHR31609:SF1">
    <property type="entry name" value="CARBOHYDRATE DEACETYLASE"/>
    <property type="match status" value="1"/>
</dbReference>
<proteinExistence type="predicted"/>
<dbReference type="Proteomes" id="UP000443070">
    <property type="component" value="Unassembled WGS sequence"/>
</dbReference>
<keyword evidence="3" id="KW-0378">Hydrolase</keyword>
<evidence type="ECO:0000256" key="3">
    <source>
        <dbReference type="ARBA" id="ARBA00022801"/>
    </source>
</evidence>
<dbReference type="PANTHER" id="PTHR31609">
    <property type="entry name" value="YDJC DEACETYLASE FAMILY MEMBER"/>
    <property type="match status" value="1"/>
</dbReference>
<dbReference type="EMBL" id="WNBM01000001">
    <property type="protein sequence ID" value="MTT75184.1"/>
    <property type="molecule type" value="Genomic_DNA"/>
</dbReference>
<gene>
    <name evidence="6" type="ORF">GMD11_02735</name>
    <name evidence="7" type="ORF">GMD18_02735</name>
</gene>
<evidence type="ECO:0000313" key="7">
    <source>
        <dbReference type="EMBL" id="MTU03316.1"/>
    </source>
</evidence>
<keyword evidence="2" id="KW-0479">Metal-binding</keyword>
<dbReference type="GO" id="GO:0046872">
    <property type="term" value="F:metal ion binding"/>
    <property type="evidence" value="ECO:0007669"/>
    <property type="project" value="UniProtKB-KW"/>
</dbReference>
<dbReference type="Proteomes" id="UP000484547">
    <property type="component" value="Unassembled WGS sequence"/>
</dbReference>
<name>A0A7X3BUX8_9FIRM</name>
<dbReference type="SUPFAM" id="SSF88713">
    <property type="entry name" value="Glycoside hydrolase/deacetylase"/>
    <property type="match status" value="1"/>
</dbReference>
<evidence type="ECO:0000313" key="6">
    <source>
        <dbReference type="EMBL" id="MTT75184.1"/>
    </source>
</evidence>
<dbReference type="AlphaFoldDB" id="A0A7X3BUX8"/>
<comment type="caution">
    <text evidence="6">The sequence shown here is derived from an EMBL/GenBank/DDBJ whole genome shotgun (WGS) entry which is preliminary data.</text>
</comment>
<protein>
    <submittedName>
        <fullName evidence="6">ChbG/HpnK family deacetylase</fullName>
    </submittedName>
</protein>
<dbReference type="CDD" id="cd10808">
    <property type="entry name" value="YdjC"/>
    <property type="match status" value="1"/>
</dbReference>
<sequence>MKKLIVNADDFGLHPAINAGIIKGCRDGFITSTSLMCSGAAFEDAVLQAKATPALGVGIHLTLVGGGKPLLQARQLRTLVDEDGLLPADYTAFAKRWYAGIIKKAEVVSELQAQLERGLSCGLEITHVDSHQHLHVLPGIADIVLDLCSAFGIKKIRMPQEGWFWRGGFDSTAGRLIGREGLSFCSALAKMKARQARFVYPQHFFGMLAGGNLNEFLVGEIIRNLPDGVSEIMTHPGMDAESLEKTFSWQYHWEDELQAFLSEKNKCLLEQQKVTLINFGGL</sequence>
<dbReference type="InterPro" id="IPR006879">
    <property type="entry name" value="YdjC-like"/>
</dbReference>
<dbReference type="EMBL" id="WNBW01000001">
    <property type="protein sequence ID" value="MTU03316.1"/>
    <property type="molecule type" value="Genomic_DNA"/>
</dbReference>
<evidence type="ECO:0000256" key="5">
    <source>
        <dbReference type="ARBA" id="ARBA00023277"/>
    </source>
</evidence>
<dbReference type="Pfam" id="PF04794">
    <property type="entry name" value="YdjC"/>
    <property type="match status" value="1"/>
</dbReference>
<dbReference type="InterPro" id="IPR011330">
    <property type="entry name" value="Glyco_hydro/deAcase_b/a-brl"/>
</dbReference>
<dbReference type="GO" id="GO:0019213">
    <property type="term" value="F:deacetylase activity"/>
    <property type="evidence" value="ECO:0007669"/>
    <property type="project" value="TreeGrafter"/>
</dbReference>
<dbReference type="OrthoDB" id="9774177at2"/>
<dbReference type="RefSeq" id="WP_155163620.1">
    <property type="nucleotide sequence ID" value="NZ_WNBG01000001.1"/>
</dbReference>
<keyword evidence="4" id="KW-0460">Magnesium</keyword>
<organism evidence="6 9">
    <name type="scientific">Phascolarctobacterium faecium</name>
    <dbReference type="NCBI Taxonomy" id="33025"/>
    <lineage>
        <taxon>Bacteria</taxon>
        <taxon>Bacillati</taxon>
        <taxon>Bacillota</taxon>
        <taxon>Negativicutes</taxon>
        <taxon>Acidaminococcales</taxon>
        <taxon>Acidaminococcaceae</taxon>
        <taxon>Phascolarctobacterium</taxon>
    </lineage>
</organism>
<evidence type="ECO:0000256" key="2">
    <source>
        <dbReference type="ARBA" id="ARBA00022723"/>
    </source>
</evidence>
<comment type="cofactor">
    <cofactor evidence="1">
        <name>Mg(2+)</name>
        <dbReference type="ChEBI" id="CHEBI:18420"/>
    </cofactor>
</comment>
<dbReference type="Gene3D" id="3.20.20.370">
    <property type="entry name" value="Glycoside hydrolase/deacetylase"/>
    <property type="match status" value="1"/>
</dbReference>
<evidence type="ECO:0000313" key="9">
    <source>
        <dbReference type="Proteomes" id="UP000484547"/>
    </source>
</evidence>
<evidence type="ECO:0000313" key="8">
    <source>
        <dbReference type="Proteomes" id="UP000443070"/>
    </source>
</evidence>
<dbReference type="GO" id="GO:0005975">
    <property type="term" value="P:carbohydrate metabolic process"/>
    <property type="evidence" value="ECO:0007669"/>
    <property type="project" value="InterPro"/>
</dbReference>
<evidence type="ECO:0000256" key="4">
    <source>
        <dbReference type="ARBA" id="ARBA00022842"/>
    </source>
</evidence>